<keyword evidence="2" id="KW-1185">Reference proteome</keyword>
<reference evidence="2" key="1">
    <citation type="journal article" date="2024" name="IScience">
        <title>Strigolactones Initiate the Formation of Haustorium-like Structures in Castilleja.</title>
        <authorList>
            <person name="Buerger M."/>
            <person name="Peterson D."/>
            <person name="Chory J."/>
        </authorList>
    </citation>
    <scope>NUCLEOTIDE SEQUENCE [LARGE SCALE GENOMIC DNA]</scope>
</reference>
<dbReference type="EMBL" id="JAVIJP010000052">
    <property type="protein sequence ID" value="KAL3625139.1"/>
    <property type="molecule type" value="Genomic_DNA"/>
</dbReference>
<accession>A0ABD3C6C0</accession>
<evidence type="ECO:0000313" key="1">
    <source>
        <dbReference type="EMBL" id="KAL3625139.1"/>
    </source>
</evidence>
<name>A0ABD3C6C0_9LAMI</name>
<protein>
    <submittedName>
        <fullName evidence="1">Uncharacterized protein</fullName>
    </submittedName>
</protein>
<evidence type="ECO:0000313" key="2">
    <source>
        <dbReference type="Proteomes" id="UP001632038"/>
    </source>
</evidence>
<sequence>MSSIRLKTLPAVQPTEALEKTVTLLDLRLGSQENIQVLSLFSHFDIFKEAINTTTSVYLRPLLRFITTNIFRLKLDVSVKKVVFLESETGLEPLEKDNVVEFRDCSEEEEVKTEELYLKFKFPTYEEFSKIPGINVDKDHTFNAELALSSKFELKSGEKSVLFDGDVLDQEDEHDQDHGGLVVPEPLLHVGVSERSGVRIPLGGGGIKKQNEN</sequence>
<dbReference type="AlphaFoldDB" id="A0ABD3C6C0"/>
<dbReference type="Proteomes" id="UP001632038">
    <property type="component" value="Unassembled WGS sequence"/>
</dbReference>
<gene>
    <name evidence="1" type="ORF">CASFOL_030593</name>
</gene>
<comment type="caution">
    <text evidence="1">The sequence shown here is derived from an EMBL/GenBank/DDBJ whole genome shotgun (WGS) entry which is preliminary data.</text>
</comment>
<proteinExistence type="predicted"/>
<organism evidence="1 2">
    <name type="scientific">Castilleja foliolosa</name>
    <dbReference type="NCBI Taxonomy" id="1961234"/>
    <lineage>
        <taxon>Eukaryota</taxon>
        <taxon>Viridiplantae</taxon>
        <taxon>Streptophyta</taxon>
        <taxon>Embryophyta</taxon>
        <taxon>Tracheophyta</taxon>
        <taxon>Spermatophyta</taxon>
        <taxon>Magnoliopsida</taxon>
        <taxon>eudicotyledons</taxon>
        <taxon>Gunneridae</taxon>
        <taxon>Pentapetalae</taxon>
        <taxon>asterids</taxon>
        <taxon>lamiids</taxon>
        <taxon>Lamiales</taxon>
        <taxon>Orobanchaceae</taxon>
        <taxon>Pedicularideae</taxon>
        <taxon>Castillejinae</taxon>
        <taxon>Castilleja</taxon>
    </lineage>
</organism>